<accession>A0A2U9IH85</accession>
<keyword evidence="2" id="KW-0479">Metal-binding</keyword>
<gene>
    <name evidence="3" type="ORF">DFR85_13005</name>
</gene>
<protein>
    <submittedName>
        <fullName evidence="3">Carbonic anhydrase</fullName>
    </submittedName>
</protein>
<feature type="binding site" evidence="2">
    <location>
        <position position="8"/>
    </location>
    <ligand>
        <name>Zn(2+)</name>
        <dbReference type="ChEBI" id="CHEBI:29105"/>
    </ligand>
</feature>
<keyword evidence="2" id="KW-0862">Zinc</keyword>
<dbReference type="GO" id="GO:0008270">
    <property type="term" value="F:zinc ion binding"/>
    <property type="evidence" value="ECO:0007669"/>
    <property type="project" value="InterPro"/>
</dbReference>
<evidence type="ECO:0000313" key="3">
    <source>
        <dbReference type="EMBL" id="AWR95379.1"/>
    </source>
</evidence>
<evidence type="ECO:0000256" key="1">
    <source>
        <dbReference type="ARBA" id="ARBA00006217"/>
    </source>
</evidence>
<evidence type="ECO:0000256" key="2">
    <source>
        <dbReference type="PIRSR" id="PIRSR601765-2"/>
    </source>
</evidence>
<feature type="binding site" evidence="2">
    <location>
        <position position="55"/>
    </location>
    <ligand>
        <name>Zn(2+)</name>
        <dbReference type="ChEBI" id="CHEBI:29105"/>
    </ligand>
</feature>
<dbReference type="KEGG" id="abri:DFR85_13005"/>
<dbReference type="AlphaFoldDB" id="A0A2U9IH85"/>
<dbReference type="SUPFAM" id="SSF53056">
    <property type="entry name" value="beta-carbonic anhydrase, cab"/>
    <property type="match status" value="1"/>
</dbReference>
<dbReference type="Pfam" id="PF00484">
    <property type="entry name" value="Pro_CA"/>
    <property type="match status" value="1"/>
</dbReference>
<name>A0A2U9IH85_9CREN</name>
<comment type="cofactor">
    <cofactor evidence="2">
        <name>Zn(2+)</name>
        <dbReference type="ChEBI" id="CHEBI:29105"/>
    </cofactor>
    <text evidence="2">Binds 1 zinc ion per subunit.</text>
</comment>
<dbReference type="Proteomes" id="UP000248044">
    <property type="component" value="Chromosome"/>
</dbReference>
<dbReference type="GO" id="GO:0004089">
    <property type="term" value="F:carbonate dehydratase activity"/>
    <property type="evidence" value="ECO:0007669"/>
    <property type="project" value="InterPro"/>
</dbReference>
<evidence type="ECO:0000313" key="4">
    <source>
        <dbReference type="Proteomes" id="UP000248044"/>
    </source>
</evidence>
<organism evidence="3 4">
    <name type="scientific">Acidianus brierleyi</name>
    <dbReference type="NCBI Taxonomy" id="41673"/>
    <lineage>
        <taxon>Archaea</taxon>
        <taxon>Thermoproteota</taxon>
        <taxon>Thermoprotei</taxon>
        <taxon>Sulfolobales</taxon>
        <taxon>Sulfolobaceae</taxon>
        <taxon>Acidianus</taxon>
    </lineage>
</organism>
<reference evidence="3 4" key="1">
    <citation type="submission" date="2018-05" db="EMBL/GenBank/DDBJ databases">
        <title>Complete Genome Sequences of Extremely Thermoacidophilic, Metal-Mobilizing Type-Strain Members of the Archaeal Family Sulfolobaceae: Acidianus brierleyi DSM-1651T, Acidianus sulfidivorans DSM-18786T, Metallosphaera hakonensis DSM-7519T, and Metallosphaera prunae DSM-10039T.</title>
        <authorList>
            <person name="Counts J.A."/>
            <person name="Kelly R.M."/>
        </authorList>
    </citation>
    <scope>NUCLEOTIDE SEQUENCE [LARGE SCALE GENOMIC DNA]</scope>
    <source>
        <strain evidence="3 4">DSM 1651</strain>
    </source>
</reference>
<keyword evidence="4" id="KW-1185">Reference proteome</keyword>
<dbReference type="OrthoDB" id="24878at2157"/>
<dbReference type="InterPro" id="IPR036874">
    <property type="entry name" value="Carbonic_anhydrase_sf"/>
</dbReference>
<sequence length="187" mass="21637">MMQVVISCMDYRLTQEVINKSKKDSLIIRNAGANIFEIKDILKKLNPEEVVYLPHTDCAAMKLTYSVIKNHEGVTQLINDKLISIFKDKNFSTLKELEEINAKVNEDLLKEILPKAKITTELVDVNKIKWPERKARVYVLKSNTKYDEEMIGSYIIQSPEFEVILADLEIANKLGLRIEKNEFDTKF</sequence>
<dbReference type="Gene3D" id="3.40.1050.10">
    <property type="entry name" value="Carbonic anhydrase"/>
    <property type="match status" value="1"/>
</dbReference>
<proteinExistence type="inferred from homology"/>
<dbReference type="EMBL" id="CP029289">
    <property type="protein sequence ID" value="AWR95379.1"/>
    <property type="molecule type" value="Genomic_DNA"/>
</dbReference>
<comment type="similarity">
    <text evidence="1">Belongs to the beta-class carbonic anhydrase family.</text>
</comment>
<dbReference type="InterPro" id="IPR001765">
    <property type="entry name" value="Carbonic_anhydrase"/>
</dbReference>
<feature type="binding site" evidence="2">
    <location>
        <position position="58"/>
    </location>
    <ligand>
        <name>Zn(2+)</name>
        <dbReference type="ChEBI" id="CHEBI:29105"/>
    </ligand>
</feature>